<keyword evidence="1" id="KW-0805">Transcription regulation</keyword>
<accession>A0A1H6UZT1</accession>
<sequence length="110" mass="12899">MQKWSPNECKCSITYTLSVVGGKWKWLILYKLFENGVQRYGELKRTIPLITHKMLSQQLKELEAENLIYRNEYHQVPPKVEYSLTEKGETLIPILQLMSSWGEKNKPGEV</sequence>
<dbReference type="InterPro" id="IPR036388">
    <property type="entry name" value="WH-like_DNA-bd_sf"/>
</dbReference>
<dbReference type="EMBL" id="FNZK01000002">
    <property type="protein sequence ID" value="SEI97859.1"/>
    <property type="molecule type" value="Genomic_DNA"/>
</dbReference>
<dbReference type="STRING" id="84035.SAMN05660742_102148"/>
<evidence type="ECO:0000313" key="6">
    <source>
        <dbReference type="Proteomes" id="UP000199662"/>
    </source>
</evidence>
<reference evidence="6" key="1">
    <citation type="submission" date="2016-10" db="EMBL/GenBank/DDBJ databases">
        <authorList>
            <person name="Varghese N."/>
            <person name="Submissions S."/>
        </authorList>
    </citation>
    <scope>NUCLEOTIDE SEQUENCE [LARGE SCALE GENOMIC DNA]</scope>
    <source>
        <strain evidence="6">DSM 2179</strain>
    </source>
</reference>
<dbReference type="Pfam" id="PF01638">
    <property type="entry name" value="HxlR"/>
    <property type="match status" value="1"/>
</dbReference>
<keyword evidence="3" id="KW-0804">Transcription</keyword>
<feature type="domain" description="HTH hxlR-type" evidence="4">
    <location>
        <begin position="11"/>
        <end position="110"/>
    </location>
</feature>
<organism evidence="5 6">
    <name type="scientific">Propionispira arboris</name>
    <dbReference type="NCBI Taxonomy" id="84035"/>
    <lineage>
        <taxon>Bacteria</taxon>
        <taxon>Bacillati</taxon>
        <taxon>Bacillota</taxon>
        <taxon>Negativicutes</taxon>
        <taxon>Selenomonadales</taxon>
        <taxon>Selenomonadaceae</taxon>
        <taxon>Propionispira</taxon>
    </lineage>
</organism>
<dbReference type="Proteomes" id="UP000199662">
    <property type="component" value="Unassembled WGS sequence"/>
</dbReference>
<dbReference type="GO" id="GO:0003677">
    <property type="term" value="F:DNA binding"/>
    <property type="evidence" value="ECO:0007669"/>
    <property type="project" value="UniProtKB-KW"/>
</dbReference>
<dbReference type="InterPro" id="IPR036390">
    <property type="entry name" value="WH_DNA-bd_sf"/>
</dbReference>
<dbReference type="RefSeq" id="WP_091828926.1">
    <property type="nucleotide sequence ID" value="NZ_FNZK01000002.1"/>
</dbReference>
<evidence type="ECO:0000256" key="2">
    <source>
        <dbReference type="ARBA" id="ARBA00023125"/>
    </source>
</evidence>
<dbReference type="InterPro" id="IPR002577">
    <property type="entry name" value="HTH_HxlR"/>
</dbReference>
<proteinExistence type="predicted"/>
<dbReference type="SUPFAM" id="SSF46785">
    <property type="entry name" value="Winged helix' DNA-binding domain"/>
    <property type="match status" value="1"/>
</dbReference>
<dbReference type="PROSITE" id="PS51118">
    <property type="entry name" value="HTH_HXLR"/>
    <property type="match status" value="1"/>
</dbReference>
<dbReference type="Gene3D" id="1.10.10.10">
    <property type="entry name" value="Winged helix-like DNA-binding domain superfamily/Winged helix DNA-binding domain"/>
    <property type="match status" value="1"/>
</dbReference>
<gene>
    <name evidence="5" type="ORF">SAMN05660742_102148</name>
</gene>
<dbReference type="PANTHER" id="PTHR33204:SF29">
    <property type="entry name" value="TRANSCRIPTIONAL REGULATOR"/>
    <property type="match status" value="1"/>
</dbReference>
<dbReference type="AlphaFoldDB" id="A0A1H6UZT1"/>
<protein>
    <submittedName>
        <fullName evidence="5">Transcriptional regulator, HxlR family</fullName>
    </submittedName>
</protein>
<keyword evidence="6" id="KW-1185">Reference proteome</keyword>
<evidence type="ECO:0000256" key="3">
    <source>
        <dbReference type="ARBA" id="ARBA00023163"/>
    </source>
</evidence>
<evidence type="ECO:0000313" key="5">
    <source>
        <dbReference type="EMBL" id="SEI97859.1"/>
    </source>
</evidence>
<evidence type="ECO:0000259" key="4">
    <source>
        <dbReference type="PROSITE" id="PS51118"/>
    </source>
</evidence>
<evidence type="ECO:0000256" key="1">
    <source>
        <dbReference type="ARBA" id="ARBA00023015"/>
    </source>
</evidence>
<keyword evidence="2" id="KW-0238">DNA-binding</keyword>
<name>A0A1H6UZT1_9FIRM</name>
<dbReference type="PANTHER" id="PTHR33204">
    <property type="entry name" value="TRANSCRIPTIONAL REGULATOR, MARR FAMILY"/>
    <property type="match status" value="1"/>
</dbReference>